<evidence type="ECO:0000256" key="3">
    <source>
        <dbReference type="ARBA" id="ARBA00023125"/>
    </source>
</evidence>
<proteinExistence type="inferred from homology"/>
<evidence type="ECO:0000256" key="5">
    <source>
        <dbReference type="PROSITE-ProRule" id="PRU01248"/>
    </source>
</evidence>
<comment type="similarity">
    <text evidence="1">Belongs to the 'phage' integrase family.</text>
</comment>
<dbReference type="Gene3D" id="1.10.150.130">
    <property type="match status" value="1"/>
</dbReference>
<keyword evidence="4" id="KW-0233">DNA recombination</keyword>
<keyword evidence="8" id="KW-0067">ATP-binding</keyword>
<dbReference type="PROSITE" id="PS51898">
    <property type="entry name" value="TYR_RECOMBINASE"/>
    <property type="match status" value="1"/>
</dbReference>
<dbReference type="GO" id="GO:0006310">
    <property type="term" value="P:DNA recombination"/>
    <property type="evidence" value="ECO:0007669"/>
    <property type="project" value="UniProtKB-KW"/>
</dbReference>
<evidence type="ECO:0000259" key="7">
    <source>
        <dbReference type="PROSITE" id="PS51900"/>
    </source>
</evidence>
<dbReference type="GO" id="GO:0015074">
    <property type="term" value="P:DNA integration"/>
    <property type="evidence" value="ECO:0007669"/>
    <property type="project" value="UniProtKB-KW"/>
</dbReference>
<protein>
    <submittedName>
        <fullName evidence="8">Peptide ABC transporter ATP-binding protein</fullName>
    </submittedName>
</protein>
<dbReference type="InterPro" id="IPR050090">
    <property type="entry name" value="Tyrosine_recombinase_XerCD"/>
</dbReference>
<dbReference type="SUPFAM" id="SSF56349">
    <property type="entry name" value="DNA breaking-rejoining enzymes"/>
    <property type="match status" value="1"/>
</dbReference>
<reference evidence="9" key="1">
    <citation type="submission" date="2016-10" db="EMBL/GenBank/DDBJ databases">
        <authorList>
            <person name="Chevignon G."/>
        </authorList>
    </citation>
    <scope>NUCLEOTIDE SEQUENCE [LARGE SCALE GENOMIC DNA]</scope>
    <source>
        <strain evidence="9">ZA17</strain>
    </source>
</reference>
<dbReference type="GO" id="GO:0005524">
    <property type="term" value="F:ATP binding"/>
    <property type="evidence" value="ECO:0007669"/>
    <property type="project" value="UniProtKB-KW"/>
</dbReference>
<sequence>MSIKMRYGIWHCDFVTSNGQRIRQSLGTADKKEAQELHDKLKSNAWRENKLGEIPRKTFEEACVRWIKEKQHKRSLDDDKTKIAFFLLHFSKKSLSNITEDEVTHVISEMKNRRHQQRWVSIKRASLKKGYQVPAFNDKAVSPATRSQYLSFMRGLMRIAANEWGWLAKPLNLKVRKPNDKRVRWLSREEANRLISVVNQNFRPIVIFALATGLRRSNIIHLEWQQIDMERKVAWIHPEQAKAGKAIGVALNETACRVLREQLGRHSRWVFVRKKTVQGREGEKQDLVSKFRVDDNRAWKTGLKKAGIENFRFHDLRHTWASWLIQSGVPLSVLQEMGGWESIEMVRRYAHLSPSHLTEHAKKIDEALANDVTNLALLNNS</sequence>
<evidence type="ECO:0000313" key="9">
    <source>
        <dbReference type="Proteomes" id="UP000229055"/>
    </source>
</evidence>
<dbReference type="EMBL" id="CP017613">
    <property type="protein sequence ID" value="ATW33856.1"/>
    <property type="molecule type" value="Genomic_DNA"/>
</dbReference>
<dbReference type="InterPro" id="IPR013762">
    <property type="entry name" value="Integrase-like_cat_sf"/>
</dbReference>
<dbReference type="Gene3D" id="1.10.443.10">
    <property type="entry name" value="Intergrase catalytic core"/>
    <property type="match status" value="1"/>
</dbReference>
<dbReference type="PROSITE" id="PS51900">
    <property type="entry name" value="CB"/>
    <property type="match status" value="1"/>
</dbReference>
<keyword evidence="8" id="KW-0547">Nucleotide-binding</keyword>
<feature type="domain" description="Tyr recombinase" evidence="6">
    <location>
        <begin position="181"/>
        <end position="362"/>
    </location>
</feature>
<accession>A0A2D3TDG4</accession>
<dbReference type="GO" id="GO:0003677">
    <property type="term" value="F:DNA binding"/>
    <property type="evidence" value="ECO:0007669"/>
    <property type="project" value="UniProtKB-UniRule"/>
</dbReference>
<dbReference type="PANTHER" id="PTHR30349">
    <property type="entry name" value="PHAGE INTEGRASE-RELATED"/>
    <property type="match status" value="1"/>
</dbReference>
<evidence type="ECO:0000313" key="8">
    <source>
        <dbReference type="EMBL" id="ATW33856.1"/>
    </source>
</evidence>
<organism evidence="8 9">
    <name type="scientific">Candidatus Williamhamiltonella defendens</name>
    <dbReference type="NCBI Taxonomy" id="138072"/>
    <lineage>
        <taxon>Bacteria</taxon>
        <taxon>Pseudomonadati</taxon>
        <taxon>Pseudomonadota</taxon>
        <taxon>Gammaproteobacteria</taxon>
        <taxon>Enterobacterales</taxon>
        <taxon>Enterobacteriaceae</taxon>
        <taxon>aphid secondary symbionts</taxon>
        <taxon>Candidatus Williamhamiltonella</taxon>
    </lineage>
</organism>
<dbReference type="Proteomes" id="UP000229055">
    <property type="component" value="Chromosome"/>
</dbReference>
<keyword evidence="2" id="KW-0229">DNA integration</keyword>
<keyword evidence="3 5" id="KW-0238">DNA-binding</keyword>
<dbReference type="AlphaFoldDB" id="A0A2D3TDG4"/>
<dbReference type="InterPro" id="IPR010998">
    <property type="entry name" value="Integrase_recombinase_N"/>
</dbReference>
<evidence type="ECO:0000256" key="1">
    <source>
        <dbReference type="ARBA" id="ARBA00008857"/>
    </source>
</evidence>
<dbReference type="PANTHER" id="PTHR30349:SF64">
    <property type="entry name" value="PROPHAGE INTEGRASE INTD-RELATED"/>
    <property type="match status" value="1"/>
</dbReference>
<reference evidence="9" key="2">
    <citation type="submission" date="2017-11" db="EMBL/GenBank/DDBJ databases">
        <title>PacBio sequencing of new strain of the secondary endosymbiont Candidatus Hamiltonella defensa.</title>
        <authorList>
            <person name="Strand M.R."/>
            <person name="Oliver K."/>
        </authorList>
    </citation>
    <scope>NUCLEOTIDE SEQUENCE [LARGE SCALE GENOMIC DNA]</scope>
    <source>
        <strain evidence="9">ZA17</strain>
    </source>
</reference>
<dbReference type="InterPro" id="IPR011010">
    <property type="entry name" value="DNA_brk_join_enz"/>
</dbReference>
<dbReference type="CDD" id="cd00796">
    <property type="entry name" value="INT_Rci_Hp1_C"/>
    <property type="match status" value="1"/>
</dbReference>
<evidence type="ECO:0000259" key="6">
    <source>
        <dbReference type="PROSITE" id="PS51898"/>
    </source>
</evidence>
<dbReference type="Pfam" id="PF00589">
    <property type="entry name" value="Phage_integrase"/>
    <property type="match status" value="1"/>
</dbReference>
<evidence type="ECO:0000256" key="2">
    <source>
        <dbReference type="ARBA" id="ARBA00022908"/>
    </source>
</evidence>
<name>A0A2D3TDG4_9ENTR</name>
<dbReference type="InterPro" id="IPR002104">
    <property type="entry name" value="Integrase_catalytic"/>
</dbReference>
<dbReference type="InterPro" id="IPR044068">
    <property type="entry name" value="CB"/>
</dbReference>
<feature type="domain" description="Core-binding (CB)" evidence="7">
    <location>
        <begin position="57"/>
        <end position="161"/>
    </location>
</feature>
<evidence type="ECO:0000256" key="4">
    <source>
        <dbReference type="ARBA" id="ARBA00023172"/>
    </source>
</evidence>
<gene>
    <name evidence="8" type="ORF">BJP43_05800</name>
</gene>